<comment type="catalytic activity">
    <reaction evidence="11">
        <text>ATP + H2O = ADP + phosphate + H(+)</text>
        <dbReference type="Rhea" id="RHEA:13065"/>
        <dbReference type="ChEBI" id="CHEBI:15377"/>
        <dbReference type="ChEBI" id="CHEBI:15378"/>
        <dbReference type="ChEBI" id="CHEBI:30616"/>
        <dbReference type="ChEBI" id="CHEBI:43474"/>
        <dbReference type="ChEBI" id="CHEBI:456216"/>
        <dbReference type="EC" id="3.6.4.13"/>
    </reaction>
</comment>
<keyword evidence="5" id="KW-0547">Nucleotide-binding</keyword>
<dbReference type="Pfam" id="PF13086">
    <property type="entry name" value="AAA_11"/>
    <property type="match status" value="2"/>
</dbReference>
<evidence type="ECO:0000259" key="12">
    <source>
        <dbReference type="Pfam" id="PF13086"/>
    </source>
</evidence>
<dbReference type="CDD" id="cd18808">
    <property type="entry name" value="SF1_C_Upf1"/>
    <property type="match status" value="1"/>
</dbReference>
<evidence type="ECO:0000256" key="4">
    <source>
        <dbReference type="ARBA" id="ARBA00022490"/>
    </source>
</evidence>
<dbReference type="InterPro" id="IPR041677">
    <property type="entry name" value="DNA2/NAM7_AAA_11"/>
</dbReference>
<keyword evidence="4" id="KW-0963">Cytoplasm</keyword>
<organism evidence="15 16">
    <name type="scientific">Crucibulum laeve</name>
    <dbReference type="NCBI Taxonomy" id="68775"/>
    <lineage>
        <taxon>Eukaryota</taxon>
        <taxon>Fungi</taxon>
        <taxon>Dikarya</taxon>
        <taxon>Basidiomycota</taxon>
        <taxon>Agaricomycotina</taxon>
        <taxon>Agaricomycetes</taxon>
        <taxon>Agaricomycetidae</taxon>
        <taxon>Agaricales</taxon>
        <taxon>Agaricineae</taxon>
        <taxon>Nidulariaceae</taxon>
        <taxon>Crucibulum</taxon>
    </lineage>
</organism>
<keyword evidence="10" id="KW-0943">RNA-mediated gene silencing</keyword>
<feature type="domain" description="DNA2/NAM7 helicase helicase" evidence="12">
    <location>
        <begin position="589"/>
        <end position="657"/>
    </location>
</feature>
<sequence length="959" mass="106728">MYQAHLKGKKHLRVINGRTVVSHCTICNMNITGGQEGWTIHVRSKRHRTTAASKGVSAVVDPVEGGDIAGQRFCDLCRTTVPDAAWGRHILSLRHTRAELYAKYRTALDEAEKDKNGVVIEGTLDFSVVEPTVAAVGTRCPLVVKCSLPFSKVVLLEANLTALQGKRNTKSVFSVTIIGDNRQVVSGRTIQLEILFQQSQIGRYQDRLELAFEDTQLTKRFIISRPLQAIVGNKADHEALSPKAPYIPRKRTQRHPETTVVEGVTPPSLNAIPYVGKLPRAVIPFQLASILSGNGASAQKVSHIRRVFMPATLDSDSYARHFKHLLWIEESKMETDLERYDIHDSTLTKHAPYYYLDVPGLAEKRPSVLVGDKILVQRHGADTGHWFSGGVHVVRQVEVGLRFAGSFQWTTAERYHIRFKLNRIPMQRQHQAMDTVFTQERVLFPTQQHVPSDSYPKAGAGIRVFNGLIATNRPQLQAVTSIVNQAAGAVPFVVFGPPGTGKTITIIEAIRQILHTNPRARILACAPSNSAADLIASRLQDGNMTNDQLFRFYAPSRFKNQVPDSLLAFTYIRPDGHFSVPPMARMKAFRVVVTTCVSASVLSGIGMARGHYSHIFIDEAGQSTEPEAFVSIKTMADNSTNIILSGDPKQLGPIIRSGIAQELGLEVSYLERLMARNIYDVQAGYGKTVVKLVKNFRSHSTILQFPNERFYNGDLEPCAERAVINAYIGSSYLPSKKFPVVFHPVTGKDLREASSPSFFNIDEVLQVKDYVQKLRADRRFITTDNDIGIIAPYHAQCLKIRASLRGVADGVKVGSVEEFQGQERKVIIISTVRSSKEFVEYDLRHTLGFVANPRRFNVAVTRAQALLIIVGDPNVLALDPLWRSFLNYVYLNNGWAGPPGSITWDPNVPVEEAGGYDRAVREAAQIDMNDFARRMEEMTLSGVDEEMDAGVDKPWRETE</sequence>
<dbReference type="InterPro" id="IPR047187">
    <property type="entry name" value="SF1_C_Upf1"/>
</dbReference>
<keyword evidence="7 15" id="KW-0347">Helicase</keyword>
<name>A0A5C3MAD6_9AGAR</name>
<dbReference type="GO" id="GO:0016787">
    <property type="term" value="F:hydrolase activity"/>
    <property type="evidence" value="ECO:0007669"/>
    <property type="project" value="UniProtKB-KW"/>
</dbReference>
<evidence type="ECO:0000313" key="16">
    <source>
        <dbReference type="Proteomes" id="UP000308652"/>
    </source>
</evidence>
<dbReference type="FunFam" id="3.40.50.300:FF:000608">
    <property type="entry name" value="Mov10 RISC complex RNA helicase"/>
    <property type="match status" value="1"/>
</dbReference>
<protein>
    <recommendedName>
        <fullName evidence="3">RNA helicase</fullName>
        <ecNumber evidence="3">3.6.4.13</ecNumber>
    </recommendedName>
</protein>
<dbReference type="EC" id="3.6.4.13" evidence="3"/>
<reference evidence="15 16" key="1">
    <citation type="journal article" date="2019" name="Nat. Ecol. Evol.">
        <title>Megaphylogeny resolves global patterns of mushroom evolution.</title>
        <authorList>
            <person name="Varga T."/>
            <person name="Krizsan K."/>
            <person name="Foldi C."/>
            <person name="Dima B."/>
            <person name="Sanchez-Garcia M."/>
            <person name="Sanchez-Ramirez S."/>
            <person name="Szollosi G.J."/>
            <person name="Szarkandi J.G."/>
            <person name="Papp V."/>
            <person name="Albert L."/>
            <person name="Andreopoulos W."/>
            <person name="Angelini C."/>
            <person name="Antonin V."/>
            <person name="Barry K.W."/>
            <person name="Bougher N.L."/>
            <person name="Buchanan P."/>
            <person name="Buyck B."/>
            <person name="Bense V."/>
            <person name="Catcheside P."/>
            <person name="Chovatia M."/>
            <person name="Cooper J."/>
            <person name="Damon W."/>
            <person name="Desjardin D."/>
            <person name="Finy P."/>
            <person name="Geml J."/>
            <person name="Haridas S."/>
            <person name="Hughes K."/>
            <person name="Justo A."/>
            <person name="Karasinski D."/>
            <person name="Kautmanova I."/>
            <person name="Kiss B."/>
            <person name="Kocsube S."/>
            <person name="Kotiranta H."/>
            <person name="LaButti K.M."/>
            <person name="Lechner B.E."/>
            <person name="Liimatainen K."/>
            <person name="Lipzen A."/>
            <person name="Lukacs Z."/>
            <person name="Mihaltcheva S."/>
            <person name="Morgado L.N."/>
            <person name="Niskanen T."/>
            <person name="Noordeloos M.E."/>
            <person name="Ohm R.A."/>
            <person name="Ortiz-Santana B."/>
            <person name="Ovrebo C."/>
            <person name="Racz N."/>
            <person name="Riley R."/>
            <person name="Savchenko A."/>
            <person name="Shiryaev A."/>
            <person name="Soop K."/>
            <person name="Spirin V."/>
            <person name="Szebenyi C."/>
            <person name="Tomsovsky M."/>
            <person name="Tulloss R.E."/>
            <person name="Uehling J."/>
            <person name="Grigoriev I.V."/>
            <person name="Vagvolgyi C."/>
            <person name="Papp T."/>
            <person name="Martin F.M."/>
            <person name="Miettinen O."/>
            <person name="Hibbett D.S."/>
            <person name="Nagy L.G."/>
        </authorList>
    </citation>
    <scope>NUCLEOTIDE SEQUENCE [LARGE SCALE GENOMIC DNA]</scope>
    <source>
        <strain evidence="15 16">CBS 166.37</strain>
    </source>
</reference>
<evidence type="ECO:0000313" key="15">
    <source>
        <dbReference type="EMBL" id="TFK41436.1"/>
    </source>
</evidence>
<dbReference type="InterPro" id="IPR026122">
    <property type="entry name" value="MOV-10/SDE3_DEXXQ/H-box"/>
</dbReference>
<evidence type="ECO:0000256" key="9">
    <source>
        <dbReference type="ARBA" id="ARBA00022884"/>
    </source>
</evidence>
<evidence type="ECO:0000259" key="14">
    <source>
        <dbReference type="Pfam" id="PF21634"/>
    </source>
</evidence>
<dbReference type="GO" id="GO:0036464">
    <property type="term" value="C:cytoplasmic ribonucleoprotein granule"/>
    <property type="evidence" value="ECO:0007669"/>
    <property type="project" value="UniProtKB-SubCell"/>
</dbReference>
<feature type="domain" description="Helicase MOV-10-like beta-barrel" evidence="14">
    <location>
        <begin position="340"/>
        <end position="419"/>
    </location>
</feature>
<proteinExistence type="inferred from homology"/>
<evidence type="ECO:0000256" key="6">
    <source>
        <dbReference type="ARBA" id="ARBA00022801"/>
    </source>
</evidence>
<dbReference type="Pfam" id="PF13087">
    <property type="entry name" value="AAA_12"/>
    <property type="match status" value="1"/>
</dbReference>
<keyword evidence="16" id="KW-1185">Reference proteome</keyword>
<evidence type="ECO:0000256" key="7">
    <source>
        <dbReference type="ARBA" id="ARBA00022806"/>
    </source>
</evidence>
<evidence type="ECO:0000256" key="11">
    <source>
        <dbReference type="ARBA" id="ARBA00047984"/>
    </source>
</evidence>
<comment type="subcellular location">
    <subcellularLocation>
        <location evidence="1">Cytoplasm</location>
        <location evidence="1">Cytoplasmic ribonucleoprotein granule</location>
    </subcellularLocation>
</comment>
<keyword evidence="9" id="KW-0694">RNA-binding</keyword>
<dbReference type="Proteomes" id="UP000308652">
    <property type="component" value="Unassembled WGS sequence"/>
</dbReference>
<dbReference type="EMBL" id="ML213594">
    <property type="protein sequence ID" value="TFK41436.1"/>
    <property type="molecule type" value="Genomic_DNA"/>
</dbReference>
<evidence type="ECO:0000256" key="10">
    <source>
        <dbReference type="ARBA" id="ARBA00023158"/>
    </source>
</evidence>
<gene>
    <name evidence="15" type="ORF">BDQ12DRAFT_599492</name>
</gene>
<dbReference type="STRING" id="68775.A0A5C3MAD6"/>
<dbReference type="InterPro" id="IPR049080">
    <property type="entry name" value="MOV-10-like_beta-barrel"/>
</dbReference>
<dbReference type="InterPro" id="IPR027417">
    <property type="entry name" value="P-loop_NTPase"/>
</dbReference>
<evidence type="ECO:0000256" key="8">
    <source>
        <dbReference type="ARBA" id="ARBA00022840"/>
    </source>
</evidence>
<feature type="domain" description="DNA2/NAM7 helicase-like C-terminal" evidence="13">
    <location>
        <begin position="666"/>
        <end position="873"/>
    </location>
</feature>
<evidence type="ECO:0000256" key="2">
    <source>
        <dbReference type="ARBA" id="ARBA00005601"/>
    </source>
</evidence>
<dbReference type="SUPFAM" id="SSF52540">
    <property type="entry name" value="P-loop containing nucleoside triphosphate hydrolases"/>
    <property type="match status" value="1"/>
</dbReference>
<dbReference type="Gene3D" id="3.40.50.300">
    <property type="entry name" value="P-loop containing nucleotide triphosphate hydrolases"/>
    <property type="match status" value="2"/>
</dbReference>
<dbReference type="PANTHER" id="PTHR45418:SF1">
    <property type="entry name" value="CANCER_TESTIS ANTIGEN 55"/>
    <property type="match status" value="1"/>
</dbReference>
<comment type="similarity">
    <text evidence="2">Belongs to the DNA2/NAM7 helicase family. SDE3 subfamily.</text>
</comment>
<evidence type="ECO:0000256" key="3">
    <source>
        <dbReference type="ARBA" id="ARBA00012552"/>
    </source>
</evidence>
<dbReference type="GO" id="GO:0032574">
    <property type="term" value="F:5'-3' RNA helicase activity"/>
    <property type="evidence" value="ECO:0007669"/>
    <property type="project" value="InterPro"/>
</dbReference>
<feature type="domain" description="DNA2/NAM7 helicase helicase" evidence="12">
    <location>
        <begin position="471"/>
        <end position="563"/>
    </location>
</feature>
<dbReference type="AlphaFoldDB" id="A0A5C3MAD6"/>
<dbReference type="GO" id="GO:0003723">
    <property type="term" value="F:RNA binding"/>
    <property type="evidence" value="ECO:0007669"/>
    <property type="project" value="UniProtKB-KW"/>
</dbReference>
<dbReference type="PANTHER" id="PTHR45418">
    <property type="entry name" value="CANCER/TESTIS ANTIGEN 55"/>
    <property type="match status" value="1"/>
</dbReference>
<evidence type="ECO:0000256" key="5">
    <source>
        <dbReference type="ARBA" id="ARBA00022741"/>
    </source>
</evidence>
<evidence type="ECO:0000259" key="13">
    <source>
        <dbReference type="Pfam" id="PF13087"/>
    </source>
</evidence>
<dbReference type="Pfam" id="PF21634">
    <property type="entry name" value="MOV-10_beta-barrel"/>
    <property type="match status" value="1"/>
</dbReference>
<dbReference type="InterPro" id="IPR041679">
    <property type="entry name" value="DNA2/NAM7-like_C"/>
</dbReference>
<keyword evidence="8" id="KW-0067">ATP-binding</keyword>
<evidence type="ECO:0000256" key="1">
    <source>
        <dbReference type="ARBA" id="ARBA00004331"/>
    </source>
</evidence>
<dbReference type="OrthoDB" id="6513042at2759"/>
<dbReference type="GO" id="GO:0005524">
    <property type="term" value="F:ATP binding"/>
    <property type="evidence" value="ECO:0007669"/>
    <property type="project" value="UniProtKB-KW"/>
</dbReference>
<accession>A0A5C3MAD6</accession>
<dbReference type="GO" id="GO:0031047">
    <property type="term" value="P:regulatory ncRNA-mediated gene silencing"/>
    <property type="evidence" value="ECO:0007669"/>
    <property type="project" value="UniProtKB-KW"/>
</dbReference>
<dbReference type="CDD" id="cd18038">
    <property type="entry name" value="DEXXQc_Helz-like"/>
    <property type="match status" value="1"/>
</dbReference>
<keyword evidence="6" id="KW-0378">Hydrolase</keyword>